<name>A0A5M3WEG3_9ACTN</name>
<gene>
    <name evidence="1" type="ORF">Amac_010520</name>
</gene>
<comment type="caution">
    <text evidence="1">The sequence shown here is derived from an EMBL/GenBank/DDBJ whole genome shotgun (WGS) entry which is preliminary data.</text>
</comment>
<organism evidence="1 2">
    <name type="scientific">Acrocarpospora macrocephala</name>
    <dbReference type="NCBI Taxonomy" id="150177"/>
    <lineage>
        <taxon>Bacteria</taxon>
        <taxon>Bacillati</taxon>
        <taxon>Actinomycetota</taxon>
        <taxon>Actinomycetes</taxon>
        <taxon>Streptosporangiales</taxon>
        <taxon>Streptosporangiaceae</taxon>
        <taxon>Acrocarpospora</taxon>
    </lineage>
</organism>
<reference evidence="1 2" key="1">
    <citation type="submission" date="2019-10" db="EMBL/GenBank/DDBJ databases">
        <title>Whole genome shotgun sequence of Acrocarpospora macrocephala NBRC 16266.</title>
        <authorList>
            <person name="Ichikawa N."/>
            <person name="Kimura A."/>
            <person name="Kitahashi Y."/>
            <person name="Komaki H."/>
            <person name="Oguchi A."/>
        </authorList>
    </citation>
    <scope>NUCLEOTIDE SEQUENCE [LARGE SCALE GENOMIC DNA]</scope>
    <source>
        <strain evidence="1 2">NBRC 16266</strain>
    </source>
</reference>
<evidence type="ECO:0000313" key="1">
    <source>
        <dbReference type="EMBL" id="GES07457.1"/>
    </source>
</evidence>
<protein>
    <submittedName>
        <fullName evidence="1">Uncharacterized protein</fullName>
    </submittedName>
</protein>
<keyword evidence="2" id="KW-1185">Reference proteome</keyword>
<sequence>MGDTALNARRGRAGAGQLALFKPKPPRPKKPAPLWCAWLQECALHSSQPALYAWWIPCRWMLDDRGKIRILACAPPGDELEIGPYEDRGEPEFFVDHLIAKGVVKSIIKVRRWDPSLVGIGGGR</sequence>
<dbReference type="Proteomes" id="UP000331127">
    <property type="component" value="Unassembled WGS sequence"/>
</dbReference>
<dbReference type="AlphaFoldDB" id="A0A5M3WEG3"/>
<proteinExistence type="predicted"/>
<dbReference type="OrthoDB" id="136632at85012"/>
<evidence type="ECO:0000313" key="2">
    <source>
        <dbReference type="Proteomes" id="UP000331127"/>
    </source>
</evidence>
<dbReference type="RefSeq" id="WP_155353163.1">
    <property type="nucleotide sequence ID" value="NZ_BAAAHL010000012.1"/>
</dbReference>
<dbReference type="EMBL" id="BLAE01000006">
    <property type="protein sequence ID" value="GES07457.1"/>
    <property type="molecule type" value="Genomic_DNA"/>
</dbReference>
<accession>A0A5M3WEG3</accession>